<evidence type="ECO:0000259" key="5">
    <source>
        <dbReference type="Pfam" id="PF00582"/>
    </source>
</evidence>
<dbReference type="InterPro" id="IPR006016">
    <property type="entry name" value="UspA"/>
</dbReference>
<comment type="caution">
    <text evidence="6">The sequence shown here is derived from an EMBL/GenBank/DDBJ whole genome shotgun (WGS) entry which is preliminary data.</text>
</comment>
<comment type="function">
    <text evidence="4">Required for resistance to DNA-damaging agents.</text>
</comment>
<dbReference type="GO" id="GO:0005737">
    <property type="term" value="C:cytoplasm"/>
    <property type="evidence" value="ECO:0007669"/>
    <property type="project" value="UniProtKB-SubCell"/>
</dbReference>
<dbReference type="CDD" id="cd23660">
    <property type="entry name" value="USP-E_repeat2"/>
    <property type="match status" value="1"/>
</dbReference>
<evidence type="ECO:0000256" key="3">
    <source>
        <dbReference type="ARBA" id="ARBA00022490"/>
    </source>
</evidence>
<comment type="subcellular location">
    <subcellularLocation>
        <location evidence="1">Cytoplasm</location>
    </subcellularLocation>
</comment>
<dbReference type="Gene3D" id="3.40.50.12370">
    <property type="match status" value="1"/>
</dbReference>
<dbReference type="PATRIC" id="fig|447.4.peg.3573"/>
<dbReference type="STRING" id="447.Lboz_3343"/>
<comment type="similarity">
    <text evidence="2">Belongs to the universal stress protein A family.</text>
</comment>
<reference evidence="6 7" key="1">
    <citation type="submission" date="2015-11" db="EMBL/GenBank/DDBJ databases">
        <title>Genomic analysis of 38 Legionella species identifies large and diverse effector repertoires.</title>
        <authorList>
            <person name="Burstein D."/>
            <person name="Amaro F."/>
            <person name="Zusman T."/>
            <person name="Lifshitz Z."/>
            <person name="Cohen O."/>
            <person name="Gilbert J.A."/>
            <person name="Pupko T."/>
            <person name="Shuman H.A."/>
            <person name="Segal G."/>
        </authorList>
    </citation>
    <scope>NUCLEOTIDE SEQUENCE [LARGE SCALE GENOMIC DNA]</scope>
    <source>
        <strain evidence="6 7">WIGA</strain>
    </source>
</reference>
<dbReference type="PANTHER" id="PTHR47892">
    <property type="entry name" value="UNIVERSAL STRESS PROTEIN E"/>
    <property type="match status" value="1"/>
</dbReference>
<evidence type="ECO:0000313" key="7">
    <source>
        <dbReference type="Proteomes" id="UP000054695"/>
    </source>
</evidence>
<feature type="domain" description="UspA" evidence="5">
    <location>
        <begin position="4"/>
        <end position="137"/>
    </location>
</feature>
<sequence length="311" mass="35010">MKQFHNILFVSNGIDDESEALRHTIRLAADNKATLDILITCPPFPHNLDEYKSSYETFLIEKMNKIIESAKTSLSLNKKEPLIKIEIECGNTPDIRIIQRVLRHPYDLVVKAAEKDGNKKGFRALDMALLRKCPCTLFLHRPITPDKTIHIAVAIDPKEEEVSGHDLSINLLRLSNALAIHYKAKLSVVTCWDFVLEDYLRRSVLIDIPPPELDEMVMKESRSHYSALCALIHESGIKEQPTIYHVKGHPSELIPSSINENKIDILVMGTVARTGIAGFIIGNTAENILQKINCSLWALKPQGFVSPVKAY</sequence>
<gene>
    <name evidence="6" type="ORF">Lboz_3343</name>
</gene>
<dbReference type="SUPFAM" id="SSF52402">
    <property type="entry name" value="Adenine nucleotide alpha hydrolases-like"/>
    <property type="match status" value="2"/>
</dbReference>
<dbReference type="AlphaFoldDB" id="A0A0W0RBV6"/>
<evidence type="ECO:0000256" key="2">
    <source>
        <dbReference type="ARBA" id="ARBA00008791"/>
    </source>
</evidence>
<proteinExistence type="inferred from homology"/>
<evidence type="ECO:0000256" key="4">
    <source>
        <dbReference type="ARBA" id="ARBA00037131"/>
    </source>
</evidence>
<dbReference type="EMBL" id="LNXU01000052">
    <property type="protein sequence ID" value="KTC68560.1"/>
    <property type="molecule type" value="Genomic_DNA"/>
</dbReference>
<organism evidence="6 7">
    <name type="scientific">Legionella bozemanae</name>
    <name type="common">Fluoribacter bozemanae</name>
    <dbReference type="NCBI Taxonomy" id="447"/>
    <lineage>
        <taxon>Bacteria</taxon>
        <taxon>Pseudomonadati</taxon>
        <taxon>Pseudomonadota</taxon>
        <taxon>Gammaproteobacteria</taxon>
        <taxon>Legionellales</taxon>
        <taxon>Legionellaceae</taxon>
        <taxon>Legionella</taxon>
    </lineage>
</organism>
<dbReference type="OrthoDB" id="239260at2"/>
<dbReference type="RefSeq" id="WP_058460877.1">
    <property type="nucleotide sequence ID" value="NZ_CAAAIY010000027.1"/>
</dbReference>
<keyword evidence="3" id="KW-0963">Cytoplasm</keyword>
<keyword evidence="7" id="KW-1185">Reference proteome</keyword>
<accession>A0A0W0RBV6</accession>
<name>A0A0W0RBV6_LEGBO</name>
<protein>
    <submittedName>
        <fullName evidence="6">Universal stress family protein</fullName>
    </submittedName>
</protein>
<dbReference type="PANTHER" id="PTHR47892:SF1">
    <property type="entry name" value="UNIVERSAL STRESS PROTEIN E"/>
    <property type="match status" value="1"/>
</dbReference>
<dbReference type="Proteomes" id="UP000054695">
    <property type="component" value="Unassembled WGS sequence"/>
</dbReference>
<dbReference type="Pfam" id="PF00582">
    <property type="entry name" value="Usp"/>
    <property type="match status" value="2"/>
</dbReference>
<feature type="domain" description="UspA" evidence="5">
    <location>
        <begin position="151"/>
        <end position="299"/>
    </location>
</feature>
<evidence type="ECO:0000256" key="1">
    <source>
        <dbReference type="ARBA" id="ARBA00004496"/>
    </source>
</evidence>
<evidence type="ECO:0000313" key="6">
    <source>
        <dbReference type="EMBL" id="KTC68560.1"/>
    </source>
</evidence>